<organism evidence="10 11">
    <name type="scientific">Takifugu flavidus</name>
    <name type="common">sansaifugu</name>
    <dbReference type="NCBI Taxonomy" id="433684"/>
    <lineage>
        <taxon>Eukaryota</taxon>
        <taxon>Metazoa</taxon>
        <taxon>Chordata</taxon>
        <taxon>Craniata</taxon>
        <taxon>Vertebrata</taxon>
        <taxon>Euteleostomi</taxon>
        <taxon>Actinopterygii</taxon>
        <taxon>Neopterygii</taxon>
        <taxon>Teleostei</taxon>
        <taxon>Neoteleostei</taxon>
        <taxon>Acanthomorphata</taxon>
        <taxon>Eupercaria</taxon>
        <taxon>Tetraodontiformes</taxon>
        <taxon>Tetradontoidea</taxon>
        <taxon>Tetraodontidae</taxon>
        <taxon>Takifugu</taxon>
    </lineage>
</organism>
<accession>A0A5C6NNE0</accession>
<evidence type="ECO:0000256" key="8">
    <source>
        <dbReference type="PROSITE-ProRule" id="PRU01143"/>
    </source>
</evidence>
<keyword evidence="11" id="KW-1185">Reference proteome</keyword>
<dbReference type="EMBL" id="RHFK02000011">
    <property type="protein sequence ID" value="TWW68445.1"/>
    <property type="molecule type" value="Genomic_DNA"/>
</dbReference>
<feature type="region of interest" description="Disordered" evidence="9">
    <location>
        <begin position="41"/>
        <end position="60"/>
    </location>
</feature>
<dbReference type="SUPFAM" id="SSF103637">
    <property type="entry name" value="CCHHC domain"/>
    <property type="match status" value="1"/>
</dbReference>
<evidence type="ECO:0000256" key="2">
    <source>
        <dbReference type="ARBA" id="ARBA00022723"/>
    </source>
</evidence>
<keyword evidence="4" id="KW-0862">Zinc</keyword>
<gene>
    <name evidence="10" type="ORF">D4764_19G0002430</name>
</gene>
<sequence>MLIDLLFCPSHRRIVMTLEHELELLLHSDVVTTFSCRLVSPSGPRCYRPSPRGRRDEDLVRPPGTFSYPRLFSYMSGVTLNHEQMEINVVKKRHRTRSKGVRAAVEAVTQELFSCPTPGCDGSGHVSGKYARHRRTTTLRSLSCLSHLLGGGHKGMVLSVVRVEVMKVVMEVRVMEAVVVEMEVVVEMWWKWWGGGGGGDVVEMWWKWWWWRWWKW</sequence>
<evidence type="ECO:0000256" key="4">
    <source>
        <dbReference type="ARBA" id="ARBA00022833"/>
    </source>
</evidence>
<name>A0A5C6NNE0_9TELE</name>
<keyword evidence="5" id="KW-0805">Transcription regulation</keyword>
<proteinExistence type="predicted"/>
<dbReference type="Proteomes" id="UP000324091">
    <property type="component" value="Chromosome 19"/>
</dbReference>
<evidence type="ECO:0000256" key="1">
    <source>
        <dbReference type="ARBA" id="ARBA00004123"/>
    </source>
</evidence>
<evidence type="ECO:0000256" key="9">
    <source>
        <dbReference type="SAM" id="MobiDB-lite"/>
    </source>
</evidence>
<keyword evidence="6" id="KW-0804">Transcription</keyword>
<comment type="caution">
    <text evidence="10">The sequence shown here is derived from an EMBL/GenBank/DDBJ whole genome shotgun (WGS) entry which is preliminary data.</text>
</comment>
<evidence type="ECO:0000256" key="6">
    <source>
        <dbReference type="ARBA" id="ARBA00023163"/>
    </source>
</evidence>
<keyword evidence="3 8" id="KW-0863">Zinc-finger</keyword>
<dbReference type="AlphaFoldDB" id="A0A5C6NNE0"/>
<comment type="subcellular location">
    <subcellularLocation>
        <location evidence="1">Nucleus</location>
    </subcellularLocation>
</comment>
<dbReference type="InterPro" id="IPR036060">
    <property type="entry name" value="Znf_C2H2C_sf"/>
</dbReference>
<evidence type="ECO:0000256" key="5">
    <source>
        <dbReference type="ARBA" id="ARBA00023015"/>
    </source>
</evidence>
<dbReference type="PROSITE" id="PS51802">
    <property type="entry name" value="ZF_CCHHC"/>
    <property type="match status" value="1"/>
</dbReference>
<evidence type="ECO:0000256" key="7">
    <source>
        <dbReference type="ARBA" id="ARBA00023242"/>
    </source>
</evidence>
<keyword evidence="7" id="KW-0539">Nucleus</keyword>
<dbReference type="GO" id="GO:0006355">
    <property type="term" value="P:regulation of DNA-templated transcription"/>
    <property type="evidence" value="ECO:0007669"/>
    <property type="project" value="InterPro"/>
</dbReference>
<dbReference type="Pfam" id="PF01530">
    <property type="entry name" value="zf-C2HC"/>
    <property type="match status" value="1"/>
</dbReference>
<keyword evidence="2" id="KW-0479">Metal-binding</keyword>
<dbReference type="GO" id="GO:0008270">
    <property type="term" value="F:zinc ion binding"/>
    <property type="evidence" value="ECO:0007669"/>
    <property type="project" value="UniProtKB-KW"/>
</dbReference>
<dbReference type="GO" id="GO:0005634">
    <property type="term" value="C:nucleus"/>
    <property type="evidence" value="ECO:0007669"/>
    <property type="project" value="UniProtKB-SubCell"/>
</dbReference>
<evidence type="ECO:0000256" key="3">
    <source>
        <dbReference type="ARBA" id="ARBA00022771"/>
    </source>
</evidence>
<dbReference type="InterPro" id="IPR002515">
    <property type="entry name" value="Znf_C2H2C"/>
</dbReference>
<protein>
    <submittedName>
        <fullName evidence="10">Myelin transcription factor 1-like protein</fullName>
    </submittedName>
</protein>
<evidence type="ECO:0000313" key="11">
    <source>
        <dbReference type="Proteomes" id="UP000324091"/>
    </source>
</evidence>
<reference evidence="10 11" key="1">
    <citation type="submission" date="2019-04" db="EMBL/GenBank/DDBJ databases">
        <title>Chromosome genome assembly for Takifugu flavidus.</title>
        <authorList>
            <person name="Xiao S."/>
        </authorList>
    </citation>
    <scope>NUCLEOTIDE SEQUENCE [LARGE SCALE GENOMIC DNA]</scope>
    <source>
        <strain evidence="10">HTHZ2018</strain>
        <tissue evidence="10">Muscle</tissue>
    </source>
</reference>
<dbReference type="Gene3D" id="4.10.320.30">
    <property type="match status" value="1"/>
</dbReference>
<evidence type="ECO:0000313" key="10">
    <source>
        <dbReference type="EMBL" id="TWW68445.1"/>
    </source>
</evidence>